<reference evidence="2 3" key="1">
    <citation type="submission" date="2020-01" db="EMBL/GenBank/DDBJ databases">
        <title>Identification and distribution of gene clusters putatively required for synthesis of sphingolipid metabolism inhibitors in phylogenetically diverse species of the filamentous fungus Fusarium.</title>
        <authorList>
            <person name="Kim H.-S."/>
            <person name="Busman M."/>
            <person name="Brown D.W."/>
            <person name="Divon H."/>
            <person name="Uhlig S."/>
            <person name="Proctor R.H."/>
        </authorList>
    </citation>
    <scope>NUCLEOTIDE SEQUENCE [LARGE SCALE GENOMIC DNA]</scope>
    <source>
        <strain evidence="2 3">NRRL 20459</strain>
    </source>
</reference>
<feature type="region of interest" description="Disordered" evidence="1">
    <location>
        <begin position="129"/>
        <end position="190"/>
    </location>
</feature>
<protein>
    <submittedName>
        <fullName evidence="2">Uncharacterized protein</fullName>
    </submittedName>
</protein>
<dbReference type="PANTHER" id="PTHR41800">
    <property type="entry name" value="EXPRESSED PROTEIN"/>
    <property type="match status" value="1"/>
</dbReference>
<dbReference type="Pfam" id="PF15932">
    <property type="entry name" value="DUF4748"/>
    <property type="match status" value="1"/>
</dbReference>
<comment type="caution">
    <text evidence="2">The sequence shown here is derived from an EMBL/GenBank/DDBJ whole genome shotgun (WGS) entry which is preliminary data.</text>
</comment>
<feature type="compositionally biased region" description="Basic and acidic residues" evidence="1">
    <location>
        <begin position="160"/>
        <end position="175"/>
    </location>
</feature>
<organism evidence="2 3">
    <name type="scientific">Fusarium albosuccineum</name>
    <dbReference type="NCBI Taxonomy" id="1237068"/>
    <lineage>
        <taxon>Eukaryota</taxon>
        <taxon>Fungi</taxon>
        <taxon>Dikarya</taxon>
        <taxon>Ascomycota</taxon>
        <taxon>Pezizomycotina</taxon>
        <taxon>Sordariomycetes</taxon>
        <taxon>Hypocreomycetidae</taxon>
        <taxon>Hypocreales</taxon>
        <taxon>Nectriaceae</taxon>
        <taxon>Fusarium</taxon>
        <taxon>Fusarium decemcellulare species complex</taxon>
    </lineage>
</organism>
<accession>A0A8H4PEN1</accession>
<feature type="compositionally biased region" description="Polar residues" evidence="1">
    <location>
        <begin position="130"/>
        <end position="152"/>
    </location>
</feature>
<gene>
    <name evidence="2" type="ORF">FALBO_15141</name>
</gene>
<dbReference type="InterPro" id="IPR031833">
    <property type="entry name" value="DUF4748"/>
</dbReference>
<dbReference type="Proteomes" id="UP000554235">
    <property type="component" value="Unassembled WGS sequence"/>
</dbReference>
<dbReference type="EMBL" id="JAADYS010002577">
    <property type="protein sequence ID" value="KAF4457727.1"/>
    <property type="molecule type" value="Genomic_DNA"/>
</dbReference>
<sequence>MLMCTRGSYRCLIGDPLSASSRVDKMQSEAPAVGLNHSGLCLYSLASRCSDSSRLEANEIAHHSGWAGAPSVLVRRYPDPYSCPPRSEFELTRQIAGGGAYYFAKQQINADRQAKIEAHRRKKQMIESLEVQQGNGSPARTDSTGSPSQEASNDPAPTRHAPETEAQRVNEKSKYESGTVYRSPKGDRFS</sequence>
<dbReference type="AlphaFoldDB" id="A0A8H4PEN1"/>
<dbReference type="OrthoDB" id="2559326at2759"/>
<keyword evidence="3" id="KW-1185">Reference proteome</keyword>
<name>A0A8H4PEN1_9HYPO</name>
<evidence type="ECO:0000313" key="2">
    <source>
        <dbReference type="EMBL" id="KAF4457727.1"/>
    </source>
</evidence>
<evidence type="ECO:0000313" key="3">
    <source>
        <dbReference type="Proteomes" id="UP000554235"/>
    </source>
</evidence>
<proteinExistence type="predicted"/>
<evidence type="ECO:0000256" key="1">
    <source>
        <dbReference type="SAM" id="MobiDB-lite"/>
    </source>
</evidence>
<dbReference type="PANTHER" id="PTHR41800:SF1">
    <property type="entry name" value="EXPRESSED PROTEIN"/>
    <property type="match status" value="1"/>
</dbReference>